<feature type="binding site" evidence="2">
    <location>
        <begin position="147"/>
        <end position="148"/>
    </location>
    <ligand>
        <name>glutathione</name>
        <dbReference type="ChEBI" id="CHEBI:57925"/>
    </ligand>
</feature>
<dbReference type="InterPro" id="IPR036249">
    <property type="entry name" value="Thioredoxin-like_sf"/>
</dbReference>
<keyword evidence="6" id="KW-1185">Reference proteome</keyword>
<evidence type="ECO:0000313" key="6">
    <source>
        <dbReference type="Proteomes" id="UP000246058"/>
    </source>
</evidence>
<dbReference type="Pfam" id="PF13410">
    <property type="entry name" value="GST_C_2"/>
    <property type="match status" value="1"/>
</dbReference>
<dbReference type="EMBL" id="CP029551">
    <property type="protein sequence ID" value="AWN38875.1"/>
    <property type="molecule type" value="Genomic_DNA"/>
</dbReference>
<dbReference type="CDD" id="cd03190">
    <property type="entry name" value="GST_C_Omega_like"/>
    <property type="match status" value="1"/>
</dbReference>
<dbReference type="Gene3D" id="1.20.1050.10">
    <property type="match status" value="1"/>
</dbReference>
<feature type="active site" description="Proton donor/acceptor" evidence="1">
    <location>
        <position position="191"/>
    </location>
</feature>
<dbReference type="GO" id="GO:0005737">
    <property type="term" value="C:cytoplasm"/>
    <property type="evidence" value="ECO:0007669"/>
    <property type="project" value="TreeGrafter"/>
</dbReference>
<dbReference type="SUPFAM" id="SSF52833">
    <property type="entry name" value="Thioredoxin-like"/>
    <property type="match status" value="1"/>
</dbReference>
<feature type="site" description="Lowers pKa of active site Cys" evidence="3">
    <location>
        <position position="292"/>
    </location>
</feature>
<feature type="active site" description="Nucleophile" evidence="1">
    <location>
        <position position="63"/>
    </location>
</feature>
<dbReference type="InterPro" id="IPR036282">
    <property type="entry name" value="Glutathione-S-Trfase_C_sf"/>
</dbReference>
<evidence type="ECO:0000313" key="5">
    <source>
        <dbReference type="EMBL" id="AWN38875.1"/>
    </source>
</evidence>
<dbReference type="KEGG" id="meti:DK427_05830"/>
<dbReference type="SFLD" id="SFLDG01148">
    <property type="entry name" value="Xi_(cytGST)"/>
    <property type="match status" value="1"/>
</dbReference>
<feature type="binding site" evidence="2">
    <location>
        <position position="96"/>
    </location>
    <ligand>
        <name>glutathione</name>
        <dbReference type="ChEBI" id="CHEBI:57925"/>
    </ligand>
</feature>
<dbReference type="PIRSF" id="PIRSF015753">
    <property type="entry name" value="GST"/>
    <property type="match status" value="1"/>
</dbReference>
<dbReference type="SUPFAM" id="SSF47616">
    <property type="entry name" value="GST C-terminal domain-like"/>
    <property type="match status" value="1"/>
</dbReference>
<feature type="domain" description="GST C-terminal" evidence="4">
    <location>
        <begin position="168"/>
        <end position="292"/>
    </location>
</feature>
<feature type="site" description="Lowers pKa of active site Cys" evidence="3">
    <location>
        <position position="249"/>
    </location>
</feature>
<dbReference type="Gene3D" id="3.40.30.10">
    <property type="entry name" value="Glutaredoxin"/>
    <property type="match status" value="1"/>
</dbReference>
<dbReference type="SFLD" id="SFLDS00019">
    <property type="entry name" value="Glutathione_Transferase_(cytos"/>
    <property type="match status" value="1"/>
</dbReference>
<dbReference type="PANTHER" id="PTHR32419">
    <property type="entry name" value="GLUTATHIONYL-HYDROQUINONE REDUCTASE"/>
    <property type="match status" value="1"/>
</dbReference>
<evidence type="ECO:0000256" key="3">
    <source>
        <dbReference type="PIRSR" id="PIRSR015753-3"/>
    </source>
</evidence>
<feature type="binding site" evidence="2">
    <location>
        <begin position="129"/>
        <end position="132"/>
    </location>
    <ligand>
        <name>glutathione</name>
        <dbReference type="ChEBI" id="CHEBI:57925"/>
    </ligand>
</feature>
<dbReference type="AlphaFoldDB" id="A0A2U8VYN2"/>
<reference evidence="5 6" key="1">
    <citation type="submission" date="2018-05" db="EMBL/GenBank/DDBJ databases">
        <title>Complete Genome Sequence of Methylobacterium sp. 17Sr1-43.</title>
        <authorList>
            <person name="Srinivasan S."/>
        </authorList>
    </citation>
    <scope>NUCLEOTIDE SEQUENCE [LARGE SCALE GENOMIC DNA]</scope>
    <source>
        <strain evidence="5 6">17Sr1-43</strain>
    </source>
</reference>
<name>A0A2U8VYN2_9HYPH</name>
<evidence type="ECO:0000259" key="4">
    <source>
        <dbReference type="PROSITE" id="PS50405"/>
    </source>
</evidence>
<dbReference type="SFLD" id="SFLDG01206">
    <property type="entry name" value="Xi.1"/>
    <property type="match status" value="1"/>
</dbReference>
<dbReference type="InterPro" id="IPR016639">
    <property type="entry name" value="GST_Omega/GSH"/>
</dbReference>
<evidence type="ECO:0000256" key="1">
    <source>
        <dbReference type="PIRSR" id="PIRSR015753-1"/>
    </source>
</evidence>
<accession>A0A2U8VYN2</accession>
<dbReference type="Proteomes" id="UP000246058">
    <property type="component" value="Chromosome"/>
</dbReference>
<dbReference type="OrthoDB" id="9769158at2"/>
<dbReference type="InterPro" id="IPR010987">
    <property type="entry name" value="Glutathione-S-Trfase_C-like"/>
</dbReference>
<dbReference type="InterPro" id="IPR040079">
    <property type="entry name" value="Glutathione_S-Trfase"/>
</dbReference>
<sequence>MGLLVDGVWQDQWYDTKSTGGRFERKASAFRNWVTRDGGPGPSGEGGFPGEDGRYHLYVSLACPWAHRTLIVRALKGLEEAISVSVVDPRMGAEGWVFGDTPGATPDALHGAKRLYEVYLKADPHYTGRVTVPVLWDKRRGTIVSNESAEIIRMLNDAFAAGGPDLCPADLRDEIDAINARVYERVNNGVYRAGLATTEEAYAEAYEALFAELDALEERLDRGRYLCGDRLTEADIRLFTTLVRFDAVYVGHFKCNRQRIADYPNLSNYLRDLYALPGVAATVNLDHIKRHYYWSHTTINPTRIVPLGPRLDFAAPNDRALRFGD</sequence>
<dbReference type="PANTHER" id="PTHR32419:SF6">
    <property type="entry name" value="GLUTATHIONE S-TRANSFERASE OMEGA-LIKE 1-RELATED"/>
    <property type="match status" value="1"/>
</dbReference>
<protein>
    <submittedName>
        <fullName evidence="5">Glutathione-dependent reductase</fullName>
    </submittedName>
</protein>
<dbReference type="InterPro" id="IPR047047">
    <property type="entry name" value="GST_Omega-like_C"/>
</dbReference>
<dbReference type="PROSITE" id="PS50405">
    <property type="entry name" value="GST_CTER"/>
    <property type="match status" value="1"/>
</dbReference>
<proteinExistence type="predicted"/>
<dbReference type="FunFam" id="3.40.30.10:FF:000058">
    <property type="entry name" value="Glutathione S-transferase, omega"/>
    <property type="match status" value="1"/>
</dbReference>
<dbReference type="GO" id="GO:0004364">
    <property type="term" value="F:glutathione transferase activity"/>
    <property type="evidence" value="ECO:0007669"/>
    <property type="project" value="InterPro"/>
</dbReference>
<dbReference type="Pfam" id="PF13409">
    <property type="entry name" value="GST_N_2"/>
    <property type="match status" value="1"/>
</dbReference>
<gene>
    <name evidence="5" type="ORF">DK427_05830</name>
</gene>
<organism evidence="5 6">
    <name type="scientific">Methylobacterium radiodurans</name>
    <dbReference type="NCBI Taxonomy" id="2202828"/>
    <lineage>
        <taxon>Bacteria</taxon>
        <taxon>Pseudomonadati</taxon>
        <taxon>Pseudomonadota</taxon>
        <taxon>Alphaproteobacteria</taxon>
        <taxon>Hyphomicrobiales</taxon>
        <taxon>Methylobacteriaceae</taxon>
        <taxon>Methylobacterium</taxon>
    </lineage>
</organism>
<dbReference type="InterPro" id="IPR004045">
    <property type="entry name" value="Glutathione_S-Trfase_N"/>
</dbReference>
<evidence type="ECO:0000256" key="2">
    <source>
        <dbReference type="PIRSR" id="PIRSR015753-2"/>
    </source>
</evidence>
<dbReference type="RefSeq" id="WP_109954030.1">
    <property type="nucleotide sequence ID" value="NZ_CP029551.1"/>
</dbReference>